<dbReference type="InterPro" id="IPR036028">
    <property type="entry name" value="SH3-like_dom_sf"/>
</dbReference>
<feature type="compositionally biased region" description="Low complexity" evidence="3">
    <location>
        <begin position="156"/>
        <end position="166"/>
    </location>
</feature>
<dbReference type="SMART" id="SM00326">
    <property type="entry name" value="SH3"/>
    <property type="match status" value="1"/>
</dbReference>
<feature type="compositionally biased region" description="Basic and acidic residues" evidence="3">
    <location>
        <begin position="53"/>
        <end position="65"/>
    </location>
</feature>
<feature type="region of interest" description="Disordered" evidence="3">
    <location>
        <begin position="138"/>
        <end position="243"/>
    </location>
</feature>
<feature type="compositionally biased region" description="Basic and acidic residues" evidence="3">
    <location>
        <begin position="14"/>
        <end position="28"/>
    </location>
</feature>
<keyword evidence="1 2" id="KW-0728">SH3 domain</keyword>
<feature type="region of interest" description="Disordered" evidence="3">
    <location>
        <begin position="311"/>
        <end position="337"/>
    </location>
</feature>
<dbReference type="InterPro" id="IPR001452">
    <property type="entry name" value="SH3_domain"/>
</dbReference>
<feature type="compositionally biased region" description="Basic and acidic residues" evidence="3">
    <location>
        <begin position="311"/>
        <end position="321"/>
    </location>
</feature>
<gene>
    <name evidence="5" type="ORF">A1Q1_08201</name>
</gene>
<dbReference type="PROSITE" id="PS50002">
    <property type="entry name" value="SH3"/>
    <property type="match status" value="1"/>
</dbReference>
<proteinExistence type="predicted"/>
<dbReference type="HOGENOM" id="CLU_824359_0_0_1"/>
<feature type="compositionally biased region" description="Basic and acidic residues" evidence="3">
    <location>
        <begin position="201"/>
        <end position="213"/>
    </location>
</feature>
<dbReference type="AlphaFoldDB" id="J6F138"/>
<evidence type="ECO:0000256" key="3">
    <source>
        <dbReference type="SAM" id="MobiDB-lite"/>
    </source>
</evidence>
<comment type="caution">
    <text evidence="5">The sequence shown here is derived from an EMBL/GenBank/DDBJ whole genome shotgun (WGS) entry which is preliminary data.</text>
</comment>
<organism evidence="5 6">
    <name type="scientific">Trichosporon asahii var. asahii (strain ATCC 90039 / CBS 2479 / JCM 2466 / KCTC 7840 / NBRC 103889/ NCYC 2677 / UAMH 7654)</name>
    <name type="common">Yeast</name>
    <dbReference type="NCBI Taxonomy" id="1186058"/>
    <lineage>
        <taxon>Eukaryota</taxon>
        <taxon>Fungi</taxon>
        <taxon>Dikarya</taxon>
        <taxon>Basidiomycota</taxon>
        <taxon>Agaricomycotina</taxon>
        <taxon>Tremellomycetes</taxon>
        <taxon>Trichosporonales</taxon>
        <taxon>Trichosporonaceae</taxon>
        <taxon>Trichosporon</taxon>
    </lineage>
</organism>
<feature type="region of interest" description="Disordered" evidence="3">
    <location>
        <begin position="1"/>
        <end position="84"/>
    </location>
</feature>
<feature type="domain" description="SH3" evidence="4">
    <location>
        <begin position="237"/>
        <end position="299"/>
    </location>
</feature>
<evidence type="ECO:0000256" key="1">
    <source>
        <dbReference type="ARBA" id="ARBA00022443"/>
    </source>
</evidence>
<dbReference type="GeneID" id="25991713"/>
<dbReference type="RefSeq" id="XP_014181823.1">
    <property type="nucleotide sequence ID" value="XM_014326348.1"/>
</dbReference>
<dbReference type="OrthoDB" id="19092at2759"/>
<accession>J6F138</accession>
<dbReference type="KEGG" id="tasa:A1Q1_08201"/>
<dbReference type="Gene3D" id="2.30.30.40">
    <property type="entry name" value="SH3 Domains"/>
    <property type="match status" value="1"/>
</dbReference>
<evidence type="ECO:0000313" key="5">
    <source>
        <dbReference type="EMBL" id="EJT50649.1"/>
    </source>
</evidence>
<evidence type="ECO:0000259" key="4">
    <source>
        <dbReference type="PROSITE" id="PS50002"/>
    </source>
</evidence>
<dbReference type="VEuPathDB" id="FungiDB:A1Q1_08201"/>
<sequence length="337" mass="36209">MGAGLETAEEEQAEPDKVDKPEVGENPKEQPSVVADDSKKHGLGLINGPDASAEGRSRPTSKDGKLPGSNRSSTGSKSGSAPLTPATLAALNALSLDESGSATPRATNPALVAEAAVSRRVKVRDYAFHMTDLRFVGLGPHRSRSNWSEGEPEPSTPSAPTSQEGWGFSGFGFGASFGPSSSSPSTEQPSTGLSFGLGSWTKRDDEDVADHSASDYWSEDEELGPDDIYYHGGDEGEPDGLYRTAYPFYPEGINEIAIEVGEFLDVRGRGGGEGWVVGTRLRDGVEGLVPEGYLERCSEADPELDAEWEQVRQMRRQREQTPESLSGNSENDEKERW</sequence>
<name>J6F138_TRIAS</name>
<feature type="compositionally biased region" description="Low complexity" evidence="3">
    <location>
        <begin position="176"/>
        <end position="192"/>
    </location>
</feature>
<dbReference type="SUPFAM" id="SSF50044">
    <property type="entry name" value="SH3-domain"/>
    <property type="match status" value="1"/>
</dbReference>
<evidence type="ECO:0000313" key="6">
    <source>
        <dbReference type="Proteomes" id="UP000002748"/>
    </source>
</evidence>
<protein>
    <recommendedName>
        <fullName evidence="4">SH3 domain-containing protein</fullName>
    </recommendedName>
</protein>
<reference evidence="5 6" key="1">
    <citation type="journal article" date="2012" name="Eukaryot. Cell">
        <title>Draft genome sequence of CBS 2479, the standard type strain of Trichosporon asahii.</title>
        <authorList>
            <person name="Yang R.Y."/>
            <person name="Li H.T."/>
            <person name="Zhu H."/>
            <person name="Zhou G.P."/>
            <person name="Wang M."/>
            <person name="Wang L."/>
        </authorList>
    </citation>
    <scope>NUCLEOTIDE SEQUENCE [LARGE SCALE GENOMIC DNA]</scope>
    <source>
        <strain evidence="6">ATCC 90039 / CBS 2479 / JCM 2466 / KCTC 7840 / NCYC 2677 / UAMH 7654</strain>
    </source>
</reference>
<dbReference type="Proteomes" id="UP000002748">
    <property type="component" value="Unassembled WGS sequence"/>
</dbReference>
<dbReference type="EMBL" id="ALBS01000096">
    <property type="protein sequence ID" value="EJT50649.1"/>
    <property type="molecule type" value="Genomic_DNA"/>
</dbReference>
<feature type="compositionally biased region" description="Low complexity" evidence="3">
    <location>
        <begin position="68"/>
        <end position="84"/>
    </location>
</feature>
<evidence type="ECO:0000256" key="2">
    <source>
        <dbReference type="PROSITE-ProRule" id="PRU00192"/>
    </source>
</evidence>